<keyword evidence="2" id="KW-0805">Transcription regulation</keyword>
<evidence type="ECO:0000256" key="5">
    <source>
        <dbReference type="ARBA" id="ARBA00023242"/>
    </source>
</evidence>
<dbReference type="Proteomes" id="UP000053789">
    <property type="component" value="Unassembled WGS sequence"/>
</dbReference>
<dbReference type="RefSeq" id="XP_016621472.1">
    <property type="nucleotide sequence ID" value="XM_016762525.1"/>
</dbReference>
<reference evidence="7" key="1">
    <citation type="submission" date="2015-01" db="EMBL/GenBank/DDBJ databases">
        <title>The Genome Sequence of Cladophialophora bantiana CBS 173.52.</title>
        <authorList>
            <consortium name="The Broad Institute Genomics Platform"/>
            <person name="Cuomo C."/>
            <person name="de Hoog S."/>
            <person name="Gorbushina A."/>
            <person name="Stielow B."/>
            <person name="Teixiera M."/>
            <person name="Abouelleil A."/>
            <person name="Chapman S.B."/>
            <person name="Priest M."/>
            <person name="Young S.K."/>
            <person name="Wortman J."/>
            <person name="Nusbaum C."/>
            <person name="Birren B."/>
        </authorList>
    </citation>
    <scope>NUCLEOTIDE SEQUENCE [LARGE SCALE GENOMIC DNA]</scope>
    <source>
        <strain evidence="7">CBS 173.52</strain>
    </source>
</reference>
<dbReference type="InterPro" id="IPR007219">
    <property type="entry name" value="XnlR_reg_dom"/>
</dbReference>
<dbReference type="GO" id="GO:0000976">
    <property type="term" value="F:transcription cis-regulatory region binding"/>
    <property type="evidence" value="ECO:0007669"/>
    <property type="project" value="TreeGrafter"/>
</dbReference>
<feature type="domain" description="Xylanolytic transcriptional activator regulatory" evidence="6">
    <location>
        <begin position="111"/>
        <end position="254"/>
    </location>
</feature>
<evidence type="ECO:0000256" key="3">
    <source>
        <dbReference type="ARBA" id="ARBA00023125"/>
    </source>
</evidence>
<dbReference type="HOGENOM" id="CLU_006524_8_0_1"/>
<dbReference type="GO" id="GO:0008270">
    <property type="term" value="F:zinc ion binding"/>
    <property type="evidence" value="ECO:0007669"/>
    <property type="project" value="InterPro"/>
</dbReference>
<keyword evidence="3" id="KW-0238">DNA-binding</keyword>
<dbReference type="CDD" id="cd12148">
    <property type="entry name" value="fungal_TF_MHR"/>
    <property type="match status" value="1"/>
</dbReference>
<evidence type="ECO:0000256" key="1">
    <source>
        <dbReference type="ARBA" id="ARBA00004123"/>
    </source>
</evidence>
<dbReference type="OrthoDB" id="5226580at2759"/>
<evidence type="ECO:0000256" key="2">
    <source>
        <dbReference type="ARBA" id="ARBA00023015"/>
    </source>
</evidence>
<organism evidence="7 8">
    <name type="scientific">Cladophialophora bantiana (strain ATCC 10958 / CBS 173.52 / CDC B-1940 / NIH 8579)</name>
    <name type="common">Xylohypha bantiana</name>
    <dbReference type="NCBI Taxonomy" id="1442370"/>
    <lineage>
        <taxon>Eukaryota</taxon>
        <taxon>Fungi</taxon>
        <taxon>Dikarya</taxon>
        <taxon>Ascomycota</taxon>
        <taxon>Pezizomycotina</taxon>
        <taxon>Eurotiomycetes</taxon>
        <taxon>Chaetothyriomycetidae</taxon>
        <taxon>Chaetothyriales</taxon>
        <taxon>Herpotrichiellaceae</taxon>
        <taxon>Cladophialophora</taxon>
    </lineage>
</organism>
<gene>
    <name evidence="7" type="ORF">Z519_04780</name>
</gene>
<keyword evidence="4" id="KW-0804">Transcription</keyword>
<dbReference type="AlphaFoldDB" id="A0A0D2HN37"/>
<evidence type="ECO:0000313" key="7">
    <source>
        <dbReference type="EMBL" id="KIW94803.1"/>
    </source>
</evidence>
<name>A0A0D2HN37_CLAB1</name>
<dbReference type="GO" id="GO:0006351">
    <property type="term" value="P:DNA-templated transcription"/>
    <property type="evidence" value="ECO:0007669"/>
    <property type="project" value="InterPro"/>
</dbReference>
<dbReference type="PANTHER" id="PTHR31845">
    <property type="entry name" value="FINGER DOMAIN PROTEIN, PUTATIVE-RELATED"/>
    <property type="match status" value="1"/>
</dbReference>
<protein>
    <recommendedName>
        <fullName evidence="6">Xylanolytic transcriptional activator regulatory domain-containing protein</fullName>
    </recommendedName>
</protein>
<evidence type="ECO:0000313" key="8">
    <source>
        <dbReference type="Proteomes" id="UP000053789"/>
    </source>
</evidence>
<keyword evidence="5" id="KW-0539">Nucleus</keyword>
<keyword evidence="8" id="KW-1185">Reference proteome</keyword>
<dbReference type="Pfam" id="PF04082">
    <property type="entry name" value="Fungal_trans"/>
    <property type="match status" value="1"/>
</dbReference>
<dbReference type="InterPro" id="IPR051089">
    <property type="entry name" value="prtT"/>
</dbReference>
<evidence type="ECO:0000256" key="4">
    <source>
        <dbReference type="ARBA" id="ARBA00023163"/>
    </source>
</evidence>
<accession>A0A0D2HN37</accession>
<comment type="subcellular location">
    <subcellularLocation>
        <location evidence="1">Nucleus</location>
    </subcellularLocation>
</comment>
<dbReference type="GO" id="GO:0000981">
    <property type="term" value="F:DNA-binding transcription factor activity, RNA polymerase II-specific"/>
    <property type="evidence" value="ECO:0007669"/>
    <property type="project" value="TreeGrafter"/>
</dbReference>
<dbReference type="PANTHER" id="PTHR31845:SF10">
    <property type="entry name" value="ZN(II)2CYS6 TRANSCRIPTION FACTOR (EUROFUNG)"/>
    <property type="match status" value="1"/>
</dbReference>
<proteinExistence type="predicted"/>
<dbReference type="GeneID" id="27697708"/>
<dbReference type="EMBL" id="KN846985">
    <property type="protein sequence ID" value="KIW94803.1"/>
    <property type="molecule type" value="Genomic_DNA"/>
</dbReference>
<sequence length="557" mass="62250">MEQRVEGILARLSASKDTAGRPLHSRLITQTSVNPHESPYSTFTQRGFPIPVHIAPFQFSNIVFDGFQDAISKGYVSFEQAEVSLQIFRGQACNFPFVVIDSTIGLDIFRRKRPFLLLSILTFAAQSNIALQQKLETELKESLSRKLIVEGEKSLDLLQGLLVYLNWYHFHFDPARQQLYPLLQTANSVALELGLDRPVRQQLPINPANLVPELVKSRLPIEEVEGRRALLGCYCLSSSMCFTMRKPNNLPHSNYISACSELLAGIGAAESDALLPICVHLQRLQEDINQSFRYDRADQQCELDSEKIETLCIKFDQQIEQSRTDFPPEVWNNANVVSSYHAIKIYAKEIGFHSQPPPAFSVPPPGSSSPWYISPARHNSLLGCLEATVEYLDHLLSLSTSNILNFTTPDLLRLLYAVLVLGRFSTGVDAPLLDANLLRTVANLRYYLESLAAKFGDVLATIHNPSEHYLVYLRRLVEDSKRWYSPALTGPPTFREDLFSPNPMQTTQEALPTGHDSCLDVPGGLAGRPDFVSAWDKPAASSDPSDLFIKWGDTGTG</sequence>
<evidence type="ECO:0000259" key="6">
    <source>
        <dbReference type="Pfam" id="PF04082"/>
    </source>
</evidence>
<dbReference type="GO" id="GO:0005634">
    <property type="term" value="C:nucleus"/>
    <property type="evidence" value="ECO:0007669"/>
    <property type="project" value="UniProtKB-SubCell"/>
</dbReference>